<gene>
    <name evidence="2" type="ORF">PXEA_LOCUS26646</name>
</gene>
<evidence type="ECO:0000256" key="1">
    <source>
        <dbReference type="SAM" id="MobiDB-lite"/>
    </source>
</evidence>
<dbReference type="Proteomes" id="UP000784294">
    <property type="component" value="Unassembled WGS sequence"/>
</dbReference>
<dbReference type="AlphaFoldDB" id="A0A3S5CMK3"/>
<sequence length="106" mass="12025">MHTFSVAPRLSSTGELPRRVGNRRHLDDSTTASPLTSVRPPCRPSQSAQGRTHTHTHTHMVRLPGTNRHLSDSSCQPPVWASASFWLTPFFKTTYFRSHRTNFVRS</sequence>
<reference evidence="2" key="1">
    <citation type="submission" date="2018-11" db="EMBL/GenBank/DDBJ databases">
        <authorList>
            <consortium name="Pathogen Informatics"/>
        </authorList>
    </citation>
    <scope>NUCLEOTIDE SEQUENCE</scope>
</reference>
<evidence type="ECO:0000313" key="2">
    <source>
        <dbReference type="EMBL" id="VEL33206.1"/>
    </source>
</evidence>
<proteinExistence type="predicted"/>
<accession>A0A3S5CMK3</accession>
<feature type="region of interest" description="Disordered" evidence="1">
    <location>
        <begin position="1"/>
        <end position="57"/>
    </location>
</feature>
<comment type="caution">
    <text evidence="2">The sequence shown here is derived from an EMBL/GenBank/DDBJ whole genome shotgun (WGS) entry which is preliminary data.</text>
</comment>
<name>A0A3S5CMK3_9PLAT</name>
<dbReference type="EMBL" id="CAAALY010245359">
    <property type="protein sequence ID" value="VEL33206.1"/>
    <property type="molecule type" value="Genomic_DNA"/>
</dbReference>
<keyword evidence="3" id="KW-1185">Reference proteome</keyword>
<organism evidence="2 3">
    <name type="scientific">Protopolystoma xenopodis</name>
    <dbReference type="NCBI Taxonomy" id="117903"/>
    <lineage>
        <taxon>Eukaryota</taxon>
        <taxon>Metazoa</taxon>
        <taxon>Spiralia</taxon>
        <taxon>Lophotrochozoa</taxon>
        <taxon>Platyhelminthes</taxon>
        <taxon>Monogenea</taxon>
        <taxon>Polyopisthocotylea</taxon>
        <taxon>Polystomatidea</taxon>
        <taxon>Polystomatidae</taxon>
        <taxon>Protopolystoma</taxon>
    </lineage>
</organism>
<protein>
    <submittedName>
        <fullName evidence="2">Uncharacterized protein</fullName>
    </submittedName>
</protein>
<evidence type="ECO:0000313" key="3">
    <source>
        <dbReference type="Proteomes" id="UP000784294"/>
    </source>
</evidence>